<dbReference type="InterPro" id="IPR011990">
    <property type="entry name" value="TPR-like_helical_dom_sf"/>
</dbReference>
<gene>
    <name evidence="1" type="ORF">OG398_28330</name>
</gene>
<dbReference type="Gene3D" id="3.40.50.300">
    <property type="entry name" value="P-loop containing nucleotide triphosphate hydrolases"/>
    <property type="match status" value="1"/>
</dbReference>
<dbReference type="SUPFAM" id="SSF48452">
    <property type="entry name" value="TPR-like"/>
    <property type="match status" value="1"/>
</dbReference>
<dbReference type="SUPFAM" id="SSF52540">
    <property type="entry name" value="P-loop containing nucleoside triphosphate hydrolases"/>
    <property type="match status" value="1"/>
</dbReference>
<name>A0AAU2VX28_9ACTN</name>
<dbReference type="EMBL" id="CP108313">
    <property type="protein sequence ID" value="WTW71884.1"/>
    <property type="molecule type" value="Genomic_DNA"/>
</dbReference>
<evidence type="ECO:0000313" key="1">
    <source>
        <dbReference type="EMBL" id="WTW71884.1"/>
    </source>
</evidence>
<dbReference type="InterPro" id="IPR027417">
    <property type="entry name" value="P-loop_NTPase"/>
</dbReference>
<protein>
    <recommendedName>
        <fullName evidence="2">NB-ARC domain-containing protein</fullName>
    </recommendedName>
</protein>
<reference evidence="1" key="1">
    <citation type="submission" date="2022-10" db="EMBL/GenBank/DDBJ databases">
        <title>The complete genomes of actinobacterial strains from the NBC collection.</title>
        <authorList>
            <person name="Joergensen T.S."/>
            <person name="Alvarez Arevalo M."/>
            <person name="Sterndorff E.B."/>
            <person name="Faurdal D."/>
            <person name="Vuksanovic O."/>
            <person name="Mourched A.-S."/>
            <person name="Charusanti P."/>
            <person name="Shaw S."/>
            <person name="Blin K."/>
            <person name="Weber T."/>
        </authorList>
    </citation>
    <scope>NUCLEOTIDE SEQUENCE</scope>
    <source>
        <strain evidence="1">NBC_00008</strain>
    </source>
</reference>
<dbReference type="AlphaFoldDB" id="A0AAU2VX28"/>
<organism evidence="1">
    <name type="scientific">Streptomyces sp. NBC_00008</name>
    <dbReference type="NCBI Taxonomy" id="2903610"/>
    <lineage>
        <taxon>Bacteria</taxon>
        <taxon>Bacillati</taxon>
        <taxon>Actinomycetota</taxon>
        <taxon>Actinomycetes</taxon>
        <taxon>Kitasatosporales</taxon>
        <taxon>Streptomycetaceae</taxon>
        <taxon>Streptomyces</taxon>
    </lineage>
</organism>
<dbReference type="PANTHER" id="PTHR47691">
    <property type="entry name" value="REGULATOR-RELATED"/>
    <property type="match status" value="1"/>
</dbReference>
<sequence length="863" mass="92876">MSLAVQASQISLRWFPNALWGWVAEGGFVEVELAALAASAATMVVEVLASEALERARSGLAGFFRRRGSGGAAGDELPLMREELVRARAAGDVDAQAQVQARLRQRLEVIFQQDSGTAEELARMLSVLAPDESRAFVNLVSGGVNHGLILQNSPVHGEVHFHVPPAPPASRRWVKPDQVPAHPEPFSNRTDELDALVAGFGTLESRSISVDVLFGIPGVGSRAMAWRCAERTKARFPDGQLYVNFAALRDQANLMTGPGGDVSEALAMCLRALPDEEGVGIPDSLPERTNLFRSRTAGLRILLVLDGVNQAAQVRALIPKGPGSAVLATSSGRIGELAVQGAARFIPVKPLDVHGGLELLKDRCGAEAVEAERGAAERLVRLCGGLPVALQVVASQVTEGLSMAEVAAELDDEASRLAGLSLDGEESSVSAALGPSYRLLPSDAARLFRMIGWLTFGTFDAGVAAVAADIDTGSAKRLLRVLAKASLVEAVGDGRYRVHDLVRLYARERAVAEEPETAEAALTERVGTHYLVLTAFADRALRRERLRIANLSALLRNADDPFAAPGGPPPLEWLDAERSAILAVLRQAVRHELYTLAWQLAETFSVLFLYHRYLRAWTETLELGIEAAAAAASSAETAAEIEEATAGEARLRGLLSRPLLDLRENDRAREHLERAVALAETTERLALRASVQEFFGRYLDVVDPPGAAAVYQRSLELNERAGETRGAALATFFLGCALDVRGDHAEAMVLLRRAQQELKNRAEPDLRMAARVKAALGVVHGHLGDTAQALQELREAVRALVGVADGMQYEAQARVQLADVAEQAGGHEELVRECLGRAAGMYEARGNHRLAEELRQRLNDLDD</sequence>
<dbReference type="Gene3D" id="1.25.40.10">
    <property type="entry name" value="Tetratricopeptide repeat domain"/>
    <property type="match status" value="1"/>
</dbReference>
<dbReference type="PANTHER" id="PTHR47691:SF3">
    <property type="entry name" value="HTH-TYPE TRANSCRIPTIONAL REGULATOR RV0890C-RELATED"/>
    <property type="match status" value="1"/>
</dbReference>
<proteinExistence type="predicted"/>
<dbReference type="PRINTS" id="PR00364">
    <property type="entry name" value="DISEASERSIST"/>
</dbReference>
<evidence type="ECO:0008006" key="2">
    <source>
        <dbReference type="Google" id="ProtNLM"/>
    </source>
</evidence>
<accession>A0AAU2VX28</accession>